<dbReference type="Pfam" id="PF23598">
    <property type="entry name" value="LRR_14"/>
    <property type="match status" value="1"/>
</dbReference>
<evidence type="ECO:0000259" key="6">
    <source>
        <dbReference type="Pfam" id="PF23598"/>
    </source>
</evidence>
<dbReference type="InterPro" id="IPR055414">
    <property type="entry name" value="LRR_R13L4/SHOC2-like"/>
</dbReference>
<feature type="domain" description="NB-ARC" evidence="4">
    <location>
        <begin position="15"/>
        <end position="188"/>
    </location>
</feature>
<evidence type="ECO:0000256" key="2">
    <source>
        <dbReference type="ARBA" id="ARBA00022821"/>
    </source>
</evidence>
<evidence type="ECO:0000259" key="4">
    <source>
        <dbReference type="Pfam" id="PF00931"/>
    </source>
</evidence>
<evidence type="ECO:0000259" key="5">
    <source>
        <dbReference type="Pfam" id="PF23559"/>
    </source>
</evidence>
<dbReference type="InterPro" id="IPR002182">
    <property type="entry name" value="NB-ARC"/>
</dbReference>
<feature type="region of interest" description="Disordered" evidence="3">
    <location>
        <begin position="233"/>
        <end position="256"/>
    </location>
</feature>
<dbReference type="InterPro" id="IPR058922">
    <property type="entry name" value="WHD_DRP"/>
</dbReference>
<dbReference type="SUPFAM" id="SSF52540">
    <property type="entry name" value="P-loop containing nucleoside triphosphate hydrolases"/>
    <property type="match status" value="1"/>
</dbReference>
<dbReference type="Gene3D" id="3.40.50.300">
    <property type="entry name" value="P-loop containing nucleotide triphosphate hydrolases"/>
    <property type="match status" value="1"/>
</dbReference>
<protein>
    <recommendedName>
        <fullName evidence="9">NB-ARC domain-containing protein</fullName>
    </recommendedName>
</protein>
<dbReference type="PANTHER" id="PTHR23155">
    <property type="entry name" value="DISEASE RESISTANCE PROTEIN RP"/>
    <property type="match status" value="1"/>
</dbReference>
<evidence type="ECO:0000313" key="7">
    <source>
        <dbReference type="EMBL" id="KAF8673268.1"/>
    </source>
</evidence>
<keyword evidence="2" id="KW-0611">Plant defense</keyword>
<gene>
    <name evidence="7" type="ORF">HU200_048822</name>
</gene>
<feature type="domain" description="Disease resistance R13L4/SHOC-2-like LRR" evidence="6">
    <location>
        <begin position="420"/>
        <end position="777"/>
    </location>
</feature>
<feature type="domain" description="Disease resistance protein winged helix" evidence="5">
    <location>
        <begin position="290"/>
        <end position="359"/>
    </location>
</feature>
<comment type="caution">
    <text evidence="7">The sequence shown here is derived from an EMBL/GenBank/DDBJ whole genome shotgun (WGS) entry which is preliminary data.</text>
</comment>
<dbReference type="EMBL" id="JACEFO010002208">
    <property type="protein sequence ID" value="KAF8673268.1"/>
    <property type="molecule type" value="Genomic_DNA"/>
</dbReference>
<name>A0A835ECK7_9POAL</name>
<organism evidence="7 8">
    <name type="scientific">Digitaria exilis</name>
    <dbReference type="NCBI Taxonomy" id="1010633"/>
    <lineage>
        <taxon>Eukaryota</taxon>
        <taxon>Viridiplantae</taxon>
        <taxon>Streptophyta</taxon>
        <taxon>Embryophyta</taxon>
        <taxon>Tracheophyta</taxon>
        <taxon>Spermatophyta</taxon>
        <taxon>Magnoliopsida</taxon>
        <taxon>Liliopsida</taxon>
        <taxon>Poales</taxon>
        <taxon>Poaceae</taxon>
        <taxon>PACMAD clade</taxon>
        <taxon>Panicoideae</taxon>
        <taxon>Panicodae</taxon>
        <taxon>Paniceae</taxon>
        <taxon>Anthephorinae</taxon>
        <taxon>Digitaria</taxon>
    </lineage>
</organism>
<dbReference type="OrthoDB" id="689447at2759"/>
<dbReference type="Pfam" id="PF00931">
    <property type="entry name" value="NB-ARC"/>
    <property type="match status" value="1"/>
</dbReference>
<dbReference type="PRINTS" id="PR00364">
    <property type="entry name" value="DISEASERSIST"/>
</dbReference>
<dbReference type="InterPro" id="IPR032675">
    <property type="entry name" value="LRR_dom_sf"/>
</dbReference>
<dbReference type="Pfam" id="PF23559">
    <property type="entry name" value="WHD_DRP"/>
    <property type="match status" value="1"/>
</dbReference>
<dbReference type="AlphaFoldDB" id="A0A835ECK7"/>
<accession>A0A835ECK7</accession>
<proteinExistence type="predicted"/>
<dbReference type="InterPro" id="IPR044974">
    <property type="entry name" value="Disease_R_plants"/>
</dbReference>
<dbReference type="InterPro" id="IPR027417">
    <property type="entry name" value="P-loop_NTPase"/>
</dbReference>
<feature type="compositionally biased region" description="Basic and acidic residues" evidence="3">
    <location>
        <begin position="245"/>
        <end position="255"/>
    </location>
</feature>
<dbReference type="Proteomes" id="UP000636709">
    <property type="component" value="Unassembled WGS sequence"/>
</dbReference>
<dbReference type="PANTHER" id="PTHR23155:SF957">
    <property type="entry name" value="OS11G0606800 PROTEIN"/>
    <property type="match status" value="1"/>
</dbReference>
<dbReference type="Gene3D" id="3.80.10.10">
    <property type="entry name" value="Ribonuclease Inhibitor"/>
    <property type="match status" value="1"/>
</dbReference>
<dbReference type="GO" id="GO:0043531">
    <property type="term" value="F:ADP binding"/>
    <property type="evidence" value="ECO:0007669"/>
    <property type="project" value="InterPro"/>
</dbReference>
<sequence>MGRPTKKLLRWLAPLDETGKGLRFISVVGPAGIGKTTLAMELCKQLSCEPSEGHYNFQCKVMAKASRRANRNELLLRDIISQISDPAPAHSDKPQSMKLELLVSHASELLQDKRYFILIDDMYLRRKSEWEKIKAAFPDNNFGSRILITTRFPSIAWWCCSNSGGFVYMMKPLNKKDSQKLLLLKAFDSVDVSLPDDVKPFVNEFLMRCEGIPLFIVGMADCLKKQLQKQQHHNEQLQQEEDAKDGENPRARICGEEQPPQLPEQIQKALASTFDDIPYELRPLSLYMSMFPYGYRFDKDQLIMKWLCEDLTDDWDEWRNVDHADAEKYFSQLVDRNVLTMVAPSYKSDQDETEACQWHVNYFMQQFLASKAAETGFAFTSATVKLGEGHGNKIRVGRRISIHHQDPCLPSPFDIIDLYQTRSLAVSGRVSRIPLYKFSFVVLDLEGCDSLNDDDLLQVCRSKMFFLQYLSIRNTGVSKLPDEIEELCSLMMLDIRGTKIRQLPKQIAGLRSTLRTLLLGSDKEMRNAVEPATILPLDMLLLHRLSTLATIDLSEYSASFLEALGAMENLRVLAITLFSQQCSDRAYREALLSSIRKLKWLKSLTIHCGLGCSMEYLKALHDPPQDLEILKVTLGRFASVPEWICKLKYLSFIQITIFKQGTDDLKILSDLPKLHFLILGLDFIPEEAIVIESVGFLELQRFSVDCPVPWLTFRTGAMPKLTFLQIKFYAENSQTSVPSGIGSLTSLSEVALCYANSPNIKVTVRTMREQIAKHGNQIELFINGDQDCKVQVDDEEVANTVGTHGGMDVKTTRTDIQSEMKIGMDFGIEVQSINVNMRTTTDIQSEIEVEAEAESEA</sequence>
<reference evidence="7" key="1">
    <citation type="submission" date="2020-07" db="EMBL/GenBank/DDBJ databases">
        <title>Genome sequence and genetic diversity analysis of an under-domesticated orphan crop, white fonio (Digitaria exilis).</title>
        <authorList>
            <person name="Bennetzen J.L."/>
            <person name="Chen S."/>
            <person name="Ma X."/>
            <person name="Wang X."/>
            <person name="Yssel A.E.J."/>
            <person name="Chaluvadi S.R."/>
            <person name="Johnson M."/>
            <person name="Gangashetty P."/>
            <person name="Hamidou F."/>
            <person name="Sanogo M.D."/>
            <person name="Zwaenepoel A."/>
            <person name="Wallace J."/>
            <person name="Van De Peer Y."/>
            <person name="Van Deynze A."/>
        </authorList>
    </citation>
    <scope>NUCLEOTIDE SEQUENCE</scope>
    <source>
        <tissue evidence="7">Leaves</tissue>
    </source>
</reference>
<evidence type="ECO:0000256" key="3">
    <source>
        <dbReference type="SAM" id="MobiDB-lite"/>
    </source>
</evidence>
<evidence type="ECO:0000256" key="1">
    <source>
        <dbReference type="ARBA" id="ARBA00022737"/>
    </source>
</evidence>
<dbReference type="GO" id="GO:0098542">
    <property type="term" value="P:defense response to other organism"/>
    <property type="evidence" value="ECO:0007669"/>
    <property type="project" value="TreeGrafter"/>
</dbReference>
<keyword evidence="8" id="KW-1185">Reference proteome</keyword>
<dbReference type="SUPFAM" id="SSF52047">
    <property type="entry name" value="RNI-like"/>
    <property type="match status" value="1"/>
</dbReference>
<keyword evidence="1" id="KW-0677">Repeat</keyword>
<evidence type="ECO:0000313" key="8">
    <source>
        <dbReference type="Proteomes" id="UP000636709"/>
    </source>
</evidence>
<evidence type="ECO:0008006" key="9">
    <source>
        <dbReference type="Google" id="ProtNLM"/>
    </source>
</evidence>